<keyword evidence="4" id="KW-0418">Kinase</keyword>
<name>A0A7S3CPV5_9SPIT</name>
<feature type="domain" description="Protein kinase" evidence="6">
    <location>
        <begin position="1"/>
        <end position="103"/>
    </location>
</feature>
<dbReference type="AlphaFoldDB" id="A0A7S3CPV5"/>
<dbReference type="InterPro" id="IPR050205">
    <property type="entry name" value="CDPK_Ser/Thr_kinases"/>
</dbReference>
<dbReference type="GO" id="GO:0004674">
    <property type="term" value="F:protein serine/threonine kinase activity"/>
    <property type="evidence" value="ECO:0007669"/>
    <property type="project" value="UniProtKB-KW"/>
</dbReference>
<reference evidence="7" key="1">
    <citation type="submission" date="2021-01" db="EMBL/GenBank/DDBJ databases">
        <authorList>
            <person name="Corre E."/>
            <person name="Pelletier E."/>
            <person name="Niang G."/>
            <person name="Scheremetjew M."/>
            <person name="Finn R."/>
            <person name="Kale V."/>
            <person name="Holt S."/>
            <person name="Cochrane G."/>
            <person name="Meng A."/>
            <person name="Brown T."/>
            <person name="Cohen L."/>
        </authorList>
    </citation>
    <scope>NUCLEOTIDE SEQUENCE</scope>
    <source>
        <strain evidence="7">Ras09</strain>
    </source>
</reference>
<organism evidence="7">
    <name type="scientific">Strombidium rassoulzadegani</name>
    <dbReference type="NCBI Taxonomy" id="1082188"/>
    <lineage>
        <taxon>Eukaryota</taxon>
        <taxon>Sar</taxon>
        <taxon>Alveolata</taxon>
        <taxon>Ciliophora</taxon>
        <taxon>Intramacronucleata</taxon>
        <taxon>Spirotrichea</taxon>
        <taxon>Oligotrichia</taxon>
        <taxon>Strombidiidae</taxon>
        <taxon>Strombidium</taxon>
    </lineage>
</organism>
<dbReference type="PANTHER" id="PTHR24349">
    <property type="entry name" value="SERINE/THREONINE-PROTEIN KINASE"/>
    <property type="match status" value="1"/>
</dbReference>
<evidence type="ECO:0000256" key="1">
    <source>
        <dbReference type="ARBA" id="ARBA00022527"/>
    </source>
</evidence>
<keyword evidence="2" id="KW-0808">Transferase</keyword>
<protein>
    <recommendedName>
        <fullName evidence="6">Protein kinase domain-containing protein</fullName>
    </recommendedName>
</protein>
<keyword evidence="1" id="KW-0723">Serine/threonine-protein kinase</keyword>
<gene>
    <name evidence="7" type="ORF">SRAS04492_LOCUS6022</name>
</gene>
<evidence type="ECO:0000259" key="6">
    <source>
        <dbReference type="PROSITE" id="PS50011"/>
    </source>
</evidence>
<evidence type="ECO:0000313" key="7">
    <source>
        <dbReference type="EMBL" id="CAE0234218.1"/>
    </source>
</evidence>
<evidence type="ECO:0000256" key="4">
    <source>
        <dbReference type="ARBA" id="ARBA00022777"/>
    </source>
</evidence>
<keyword evidence="5" id="KW-0067">ATP-binding</keyword>
<evidence type="ECO:0000256" key="2">
    <source>
        <dbReference type="ARBA" id="ARBA00022679"/>
    </source>
</evidence>
<dbReference type="GO" id="GO:0005524">
    <property type="term" value="F:ATP binding"/>
    <property type="evidence" value="ECO:0007669"/>
    <property type="project" value="UniProtKB-KW"/>
</dbReference>
<dbReference type="InterPro" id="IPR000719">
    <property type="entry name" value="Prot_kinase_dom"/>
</dbReference>
<dbReference type="SUPFAM" id="SSF56112">
    <property type="entry name" value="Protein kinase-like (PK-like)"/>
    <property type="match status" value="1"/>
</dbReference>
<dbReference type="Gene3D" id="1.10.510.10">
    <property type="entry name" value="Transferase(Phosphotransferase) domain 1"/>
    <property type="match status" value="1"/>
</dbReference>
<dbReference type="PROSITE" id="PS50011">
    <property type="entry name" value="PROTEIN_KINASE_DOM"/>
    <property type="match status" value="1"/>
</dbReference>
<dbReference type="Pfam" id="PF00069">
    <property type="entry name" value="Pkinase"/>
    <property type="match status" value="1"/>
</dbReference>
<dbReference type="InterPro" id="IPR011009">
    <property type="entry name" value="Kinase-like_dom_sf"/>
</dbReference>
<keyword evidence="3" id="KW-0547">Nucleotide-binding</keyword>
<accession>A0A7S3CPV5</accession>
<evidence type="ECO:0000256" key="3">
    <source>
        <dbReference type="ARBA" id="ARBA00022741"/>
    </source>
</evidence>
<dbReference type="EMBL" id="HBIA01011888">
    <property type="protein sequence ID" value="CAE0234218.1"/>
    <property type="molecule type" value="Transcribed_RNA"/>
</dbReference>
<proteinExistence type="predicted"/>
<sequence length="105" mass="12356">MSERSGSAGYIAPEVNKQKNIIVGPEIDIWAFGIILYELCVGYKPQQVPKNQKYGHDHLRFNDRDWRKLEENGRMVRDLIKHCLQIHPEKRISAQEALQHPWFQC</sequence>
<evidence type="ECO:0000256" key="5">
    <source>
        <dbReference type="ARBA" id="ARBA00022840"/>
    </source>
</evidence>